<reference evidence="2 3" key="1">
    <citation type="submission" date="2015-12" db="EMBL/GenBank/DDBJ databases">
        <authorList>
            <person name="Shamseldin A."/>
            <person name="Moawad H."/>
            <person name="Abd El-Rahim W.M."/>
            <person name="Sadowsky M.J."/>
        </authorList>
    </citation>
    <scope>NUCLEOTIDE SEQUENCE [LARGE SCALE GENOMIC DNA]</scope>
    <source>
        <strain evidence="2 3">ZGT118</strain>
    </source>
</reference>
<dbReference type="AlphaFoldDB" id="A0A101CYQ9"/>
<dbReference type="InterPro" id="IPR001940">
    <property type="entry name" value="Peptidase_S1C"/>
</dbReference>
<organism evidence="2 3">
    <name type="scientific">Ruegeria marisrubri</name>
    <dbReference type="NCBI Taxonomy" id="1685379"/>
    <lineage>
        <taxon>Bacteria</taxon>
        <taxon>Pseudomonadati</taxon>
        <taxon>Pseudomonadota</taxon>
        <taxon>Alphaproteobacteria</taxon>
        <taxon>Rhodobacterales</taxon>
        <taxon>Roseobacteraceae</taxon>
        <taxon>Ruegeria</taxon>
    </lineage>
</organism>
<dbReference type="Proteomes" id="UP000053791">
    <property type="component" value="Unassembled WGS sequence"/>
</dbReference>
<keyword evidence="1" id="KW-0472">Membrane</keyword>
<sequence>MDIWLDGRGSLRVVVPGAQLLEGQHVARVLRDGTEFSVLAAEGADIWVNRKKVEQARLSQGDMIEFGEIGPLSRFRVYDEEHRPEPTLPEILSDAWSYMRTSRRPFLQRLGRAMWGVCGRVCTDATLVFRVSVLVALVALSIAVILQFREDRSLRAQIESGRFQVEAVAAALSEAQREAIRPGDLAALEEELSARVSVQAERLKTLEARSGAAMRVVGQAAGSVAFIQGGYGLRHRETGQMLRHVMGPGGMPLRLPNGQPMLSLQGDGPVAEVQFNGTGFVLRDTGLIVTNRHVAVPWANKPGVQMGGEAMEPVMTRFVAYFPGGIGPLDLSLVAASDTADLALLIPGEGVELPPGLPLAEQAPVPGQEILVMGFPTGLMSLLAQSGEEFVKELRERGETGFWQVAERLSEAGLMSPLSSRGIVGQVTGAAVVYDAETTHGGSGGPVLNLKGEVVAVNAAIIPEFGGSNFGVPVEQVRRLLETISASQ</sequence>
<dbReference type="InterPro" id="IPR043504">
    <property type="entry name" value="Peptidase_S1_PA_chymotrypsin"/>
</dbReference>
<evidence type="ECO:0000313" key="2">
    <source>
        <dbReference type="EMBL" id="KUJ85849.1"/>
    </source>
</evidence>
<dbReference type="Gene3D" id="2.40.10.10">
    <property type="entry name" value="Trypsin-like serine proteases"/>
    <property type="match status" value="2"/>
</dbReference>
<evidence type="ECO:0000313" key="3">
    <source>
        <dbReference type="Proteomes" id="UP000053791"/>
    </source>
</evidence>
<dbReference type="PANTHER" id="PTHR43019:SF23">
    <property type="entry name" value="PROTEASE DO-LIKE 5, CHLOROPLASTIC"/>
    <property type="match status" value="1"/>
</dbReference>
<dbReference type="EMBL" id="LQBQ01000001">
    <property type="protein sequence ID" value="KUJ85849.1"/>
    <property type="molecule type" value="Genomic_DNA"/>
</dbReference>
<keyword evidence="3" id="KW-1185">Reference proteome</keyword>
<accession>A0A101CYQ9</accession>
<protein>
    <recommendedName>
        <fullName evidence="4">Serine protease</fullName>
    </recommendedName>
</protein>
<dbReference type="STRING" id="1685379.AVO45_02400"/>
<dbReference type="PRINTS" id="PR00834">
    <property type="entry name" value="PROTEASES2C"/>
</dbReference>
<gene>
    <name evidence="2" type="ORF">AVO45_02400</name>
</gene>
<feature type="transmembrane region" description="Helical" evidence="1">
    <location>
        <begin position="127"/>
        <end position="148"/>
    </location>
</feature>
<name>A0A101CYQ9_9RHOB</name>
<dbReference type="GO" id="GO:0006508">
    <property type="term" value="P:proteolysis"/>
    <property type="evidence" value="ECO:0007669"/>
    <property type="project" value="InterPro"/>
</dbReference>
<dbReference type="Pfam" id="PF13365">
    <property type="entry name" value="Trypsin_2"/>
    <property type="match status" value="1"/>
</dbReference>
<dbReference type="SUPFAM" id="SSF50494">
    <property type="entry name" value="Trypsin-like serine proteases"/>
    <property type="match status" value="1"/>
</dbReference>
<evidence type="ECO:0008006" key="4">
    <source>
        <dbReference type="Google" id="ProtNLM"/>
    </source>
</evidence>
<comment type="caution">
    <text evidence="2">The sequence shown here is derived from an EMBL/GenBank/DDBJ whole genome shotgun (WGS) entry which is preliminary data.</text>
</comment>
<proteinExistence type="predicted"/>
<dbReference type="InterPro" id="IPR009003">
    <property type="entry name" value="Peptidase_S1_PA"/>
</dbReference>
<dbReference type="GO" id="GO:0004252">
    <property type="term" value="F:serine-type endopeptidase activity"/>
    <property type="evidence" value="ECO:0007669"/>
    <property type="project" value="InterPro"/>
</dbReference>
<keyword evidence="1" id="KW-1133">Transmembrane helix</keyword>
<evidence type="ECO:0000256" key="1">
    <source>
        <dbReference type="SAM" id="Phobius"/>
    </source>
</evidence>
<keyword evidence="1" id="KW-0812">Transmembrane</keyword>
<dbReference type="PANTHER" id="PTHR43019">
    <property type="entry name" value="SERINE ENDOPROTEASE DEGS"/>
    <property type="match status" value="1"/>
</dbReference>